<dbReference type="InterPro" id="IPR038732">
    <property type="entry name" value="HpyO/CreE_NAD-binding"/>
</dbReference>
<dbReference type="AlphaFoldDB" id="A0A1I2ZXP7"/>
<dbReference type="PRINTS" id="PR00368">
    <property type="entry name" value="FADPNR"/>
</dbReference>
<dbReference type="InterPro" id="IPR052189">
    <property type="entry name" value="L-asp_N-monooxygenase_NS-form"/>
</dbReference>
<name>A0A1I2ZXP7_9RHOB</name>
<evidence type="ECO:0000259" key="2">
    <source>
        <dbReference type="Pfam" id="PF13454"/>
    </source>
</evidence>
<dbReference type="Gene3D" id="3.50.50.60">
    <property type="entry name" value="FAD/NAD(P)-binding domain"/>
    <property type="match status" value="2"/>
</dbReference>
<dbReference type="SUPFAM" id="SSF51905">
    <property type="entry name" value="FAD/NAD(P)-binding domain"/>
    <property type="match status" value="2"/>
</dbReference>
<dbReference type="Proteomes" id="UP000183635">
    <property type="component" value="Unassembled WGS sequence"/>
</dbReference>
<keyword evidence="4" id="KW-1185">Reference proteome</keyword>
<proteinExistence type="predicted"/>
<reference evidence="3 4" key="1">
    <citation type="submission" date="2016-10" db="EMBL/GenBank/DDBJ databases">
        <authorList>
            <person name="de Groot N.N."/>
        </authorList>
    </citation>
    <scope>NUCLEOTIDE SEQUENCE [LARGE SCALE GENOMIC DNA]</scope>
    <source>
        <strain evidence="3 4">DSM 8537</strain>
    </source>
</reference>
<dbReference type="STRING" id="34004.SAMN04488021_11158"/>
<dbReference type="InterPro" id="IPR036188">
    <property type="entry name" value="FAD/NAD-bd_sf"/>
</dbReference>
<protein>
    <submittedName>
        <fullName evidence="3">Uncharacterized NAD(P)/FAD-binding protein YdhS</fullName>
    </submittedName>
</protein>
<dbReference type="PANTHER" id="PTHR40254">
    <property type="entry name" value="BLR0577 PROTEIN"/>
    <property type="match status" value="1"/>
</dbReference>
<feature type="domain" description="FAD-dependent urate hydroxylase HpyO/Asp monooxygenase CreE-like FAD/NAD(P)-binding" evidence="2">
    <location>
        <begin position="11"/>
        <end position="161"/>
    </location>
</feature>
<accession>A0A1I2ZXP7</accession>
<feature type="region of interest" description="Disordered" evidence="1">
    <location>
        <begin position="465"/>
        <end position="487"/>
    </location>
</feature>
<dbReference type="PANTHER" id="PTHR40254:SF1">
    <property type="entry name" value="BLR0577 PROTEIN"/>
    <property type="match status" value="1"/>
</dbReference>
<evidence type="ECO:0000313" key="3">
    <source>
        <dbReference type="EMBL" id="SFH42584.1"/>
    </source>
</evidence>
<dbReference type="OrthoDB" id="101972at2"/>
<organism evidence="3 4">
    <name type="scientific">Paracoccus aminovorans</name>
    <dbReference type="NCBI Taxonomy" id="34004"/>
    <lineage>
        <taxon>Bacteria</taxon>
        <taxon>Pseudomonadati</taxon>
        <taxon>Pseudomonadota</taxon>
        <taxon>Alphaproteobacteria</taxon>
        <taxon>Rhodobacterales</taxon>
        <taxon>Paracoccaceae</taxon>
        <taxon>Paracoccus</taxon>
    </lineage>
</organism>
<evidence type="ECO:0000313" key="4">
    <source>
        <dbReference type="Proteomes" id="UP000183635"/>
    </source>
</evidence>
<dbReference type="Pfam" id="PF13454">
    <property type="entry name" value="NAD_binding_9"/>
    <property type="match status" value="1"/>
</dbReference>
<dbReference type="RefSeq" id="WP_074967181.1">
    <property type="nucleotide sequence ID" value="NZ_CBCRYP010000022.1"/>
</dbReference>
<dbReference type="EMBL" id="FOPU01000011">
    <property type="protein sequence ID" value="SFH42584.1"/>
    <property type="molecule type" value="Genomic_DNA"/>
</dbReference>
<sequence length="487" mass="51980">MNAIHHPLRVVILGGGFTGAALAWQLARLRLPARITVVEPRAELGRGLAYSATDPAHRLNVPAHRMSIDPENRADFGDWLAANPGAADPQAAAANGDLYVQRAVFGRYVADRLAPHLASGAIRHIRARVSDIARGADDGLLLMLSDESRIHADLLVLATGHPAPALPRPLAGLAGSATLVAGPDDAQALASVPQDARVLILGAGLGAADVIATLDRQGHRGQIACLSRRGLRARGQGDGGQDSEADFIDPPLRGVSDLLRRVRHAVVDDQARGQGWQATFWRLRAQAPQIWAALDQPARRRFLRHLRVWWDVHRYRLAPQAEAVQARLADQGRLQFLAGHLLAADRRDGGLDVRWRPRGRSEPVQARFDRVIVTTGPAQDRCIAANPALGALAGLGLIAPCPLGLGLATTQGCKALDARGSVSERILIAGPLARGHLGELTGAPECAAQTRDIAREIARRAMPAPILHPGRTGGPLHVTRPEAHSRP</sequence>
<gene>
    <name evidence="3" type="ORF">SAMN04488021_11158</name>
</gene>
<evidence type="ECO:0000256" key="1">
    <source>
        <dbReference type="SAM" id="MobiDB-lite"/>
    </source>
</evidence>